<evidence type="ECO:0000256" key="4">
    <source>
        <dbReference type="ARBA" id="ARBA00023014"/>
    </source>
</evidence>
<dbReference type="InterPro" id="IPR017941">
    <property type="entry name" value="Rieske_2Fe-2S"/>
</dbReference>
<dbReference type="HOGENOM" id="CLU_055690_5_2_4"/>
<protein>
    <recommendedName>
        <fullName evidence="7">Rieske domain-containing protein</fullName>
    </recommendedName>
</protein>
<keyword evidence="1" id="KW-0001">2Fe-2S</keyword>
<reference evidence="8 9" key="1">
    <citation type="journal article" date="2014" name="Genome Announc.">
        <title>Complete Genome Sequence of Polychlorinated Biphenyl Degrader Comamonas testosteroni TK102 (NBRC 109938).</title>
        <authorList>
            <person name="Fukuda K."/>
            <person name="Hosoyama A."/>
            <person name="Tsuchikane K."/>
            <person name="Ohji S."/>
            <person name="Yamazoe A."/>
            <person name="Fujita N."/>
            <person name="Shintani M."/>
            <person name="Kimbara K."/>
        </authorList>
    </citation>
    <scope>NUCLEOTIDE SEQUENCE [LARGE SCALE GENOMIC DNA]</scope>
    <source>
        <strain evidence="8">TK102</strain>
    </source>
</reference>
<evidence type="ECO:0000256" key="5">
    <source>
        <dbReference type="ARBA" id="ARBA00034078"/>
    </source>
</evidence>
<dbReference type="GO" id="GO:0051537">
    <property type="term" value="F:2 iron, 2 sulfur cluster binding"/>
    <property type="evidence" value="ECO:0007669"/>
    <property type="project" value="UniProtKB-KW"/>
</dbReference>
<accession>A0A076PXC8</accession>
<evidence type="ECO:0000256" key="1">
    <source>
        <dbReference type="ARBA" id="ARBA00022714"/>
    </source>
</evidence>
<comment type="cofactor">
    <cofactor evidence="5">
        <name>[2Fe-2S] cluster</name>
        <dbReference type="ChEBI" id="CHEBI:190135"/>
    </cofactor>
</comment>
<dbReference type="KEGG" id="ctes:O987_21885"/>
<keyword evidence="3" id="KW-0408">Iron</keyword>
<dbReference type="Gene3D" id="2.102.10.10">
    <property type="entry name" value="Rieske [2Fe-2S] iron-sulphur domain"/>
    <property type="match status" value="1"/>
</dbReference>
<gene>
    <name evidence="8" type="ORF">O987_21885</name>
</gene>
<dbReference type="InterPro" id="IPR036922">
    <property type="entry name" value="Rieske_2Fe-2S_sf"/>
</dbReference>
<evidence type="ECO:0000313" key="9">
    <source>
        <dbReference type="Proteomes" id="UP000028782"/>
    </source>
</evidence>
<name>A0A076PXC8_COMTE</name>
<dbReference type="SUPFAM" id="SSF50022">
    <property type="entry name" value="ISP domain"/>
    <property type="match status" value="1"/>
</dbReference>
<dbReference type="CDD" id="cd03528">
    <property type="entry name" value="Rieske_RO_ferredoxin"/>
    <property type="match status" value="1"/>
</dbReference>
<dbReference type="PROSITE" id="PS51296">
    <property type="entry name" value="RIESKE"/>
    <property type="match status" value="1"/>
</dbReference>
<organism evidence="8 9">
    <name type="scientific">Comamonas testosteroni TK102</name>
    <dbReference type="NCBI Taxonomy" id="1392005"/>
    <lineage>
        <taxon>Bacteria</taxon>
        <taxon>Pseudomonadati</taxon>
        <taxon>Pseudomonadota</taxon>
        <taxon>Betaproteobacteria</taxon>
        <taxon>Burkholderiales</taxon>
        <taxon>Comamonadaceae</taxon>
        <taxon>Comamonas</taxon>
    </lineage>
</organism>
<evidence type="ECO:0000259" key="7">
    <source>
        <dbReference type="PROSITE" id="PS51296"/>
    </source>
</evidence>
<comment type="similarity">
    <text evidence="6">Belongs to the bacterial ring-hydroxylating dioxygenase ferredoxin component family.</text>
</comment>
<dbReference type="PANTHER" id="PTHR21496:SF0">
    <property type="entry name" value="RIESKE DOMAIN-CONTAINING PROTEIN"/>
    <property type="match status" value="1"/>
</dbReference>
<evidence type="ECO:0000256" key="3">
    <source>
        <dbReference type="ARBA" id="ARBA00023004"/>
    </source>
</evidence>
<keyword evidence="2" id="KW-0479">Metal-binding</keyword>
<dbReference type="GO" id="GO:0046872">
    <property type="term" value="F:metal ion binding"/>
    <property type="evidence" value="ECO:0007669"/>
    <property type="project" value="UniProtKB-KW"/>
</dbReference>
<sequence length="110" mass="11951">MGVIMEDEWIKVGNVSDIDEDDTHSVEFDGKRVCLYNLGGDIFATDGTCTHGDADLSLGMVVDSCLIECPLHEGTFDIRSGRAVGAPCTVPLHCYPVKVEQGVIFLRPVH</sequence>
<evidence type="ECO:0000313" key="8">
    <source>
        <dbReference type="EMBL" id="AIJ48465.1"/>
    </source>
</evidence>
<dbReference type="Proteomes" id="UP000028782">
    <property type="component" value="Chromosome"/>
</dbReference>
<keyword evidence="4" id="KW-0411">Iron-sulfur</keyword>
<dbReference type="Pfam" id="PF00355">
    <property type="entry name" value="Rieske"/>
    <property type="match status" value="1"/>
</dbReference>
<dbReference type="EMBL" id="CP006704">
    <property type="protein sequence ID" value="AIJ48465.1"/>
    <property type="molecule type" value="Genomic_DNA"/>
</dbReference>
<dbReference type="PANTHER" id="PTHR21496">
    <property type="entry name" value="FERREDOXIN-RELATED"/>
    <property type="match status" value="1"/>
</dbReference>
<evidence type="ECO:0000256" key="2">
    <source>
        <dbReference type="ARBA" id="ARBA00022723"/>
    </source>
</evidence>
<evidence type="ECO:0000256" key="6">
    <source>
        <dbReference type="ARBA" id="ARBA00038001"/>
    </source>
</evidence>
<feature type="domain" description="Rieske" evidence="7">
    <location>
        <begin position="10"/>
        <end position="106"/>
    </location>
</feature>
<proteinExistence type="inferred from homology"/>
<dbReference type="AlphaFoldDB" id="A0A076PXC8"/>